<evidence type="ECO:0000313" key="3">
    <source>
        <dbReference type="Proteomes" id="UP000256424"/>
    </source>
</evidence>
<dbReference type="RefSeq" id="WP_104763239.1">
    <property type="nucleotide sequence ID" value="NZ_FZPM01000017.1"/>
</dbReference>
<comment type="caution">
    <text evidence="2">The sequence shown here is derived from an EMBL/GenBank/DDBJ whole genome shotgun (WGS) entry which is preliminary data.</text>
</comment>
<keyword evidence="3" id="KW-1185">Reference proteome</keyword>
<dbReference type="Proteomes" id="UP000256424">
    <property type="component" value="Unassembled WGS sequence"/>
</dbReference>
<feature type="compositionally biased region" description="Low complexity" evidence="1">
    <location>
        <begin position="30"/>
        <end position="42"/>
    </location>
</feature>
<sequence length="246" mass="27954">MTRNLMLYSVLHICLFADSLDSIVIEQLQQKQEQKEQSQSQKQTEDSPQNQETESTNEQDSNNQEKPQEKGNMQRSIFDFRQNKTKQQTANNTSLCWFIGGSFNGYYQTRLHSLDVNFFATSLHAGIFYELADNHGFKGYASVAYKSLDKNNLFAAGGGIDYFYNFKTAGIFGGIYVDIPIQSKVLRSADVIIQGGMSLYVSPKLRIEFAIGYPIAHDEAIQRSFSYGVSLQYLFKNNPPQRDSIK</sequence>
<name>A0A3D8J7H3_9HELI</name>
<dbReference type="OrthoDB" id="5330126at2"/>
<proteinExistence type="predicted"/>
<organism evidence="2 3">
    <name type="scientific">Helicobacter aurati</name>
    <dbReference type="NCBI Taxonomy" id="137778"/>
    <lineage>
        <taxon>Bacteria</taxon>
        <taxon>Pseudomonadati</taxon>
        <taxon>Campylobacterota</taxon>
        <taxon>Epsilonproteobacteria</taxon>
        <taxon>Campylobacterales</taxon>
        <taxon>Helicobacteraceae</taxon>
        <taxon>Helicobacter</taxon>
    </lineage>
</organism>
<reference evidence="2 3" key="1">
    <citation type="submission" date="2018-04" db="EMBL/GenBank/DDBJ databases">
        <title>Novel Campyloabacter and Helicobacter Species and Strains.</title>
        <authorList>
            <person name="Mannion A.J."/>
            <person name="Shen Z."/>
            <person name="Fox J.G."/>
        </authorList>
    </citation>
    <scope>NUCLEOTIDE SEQUENCE [LARGE SCALE GENOMIC DNA]</scope>
    <source>
        <strain evidence="2 3">MIT 97-5075</strain>
    </source>
</reference>
<feature type="compositionally biased region" description="Polar residues" evidence="1">
    <location>
        <begin position="46"/>
        <end position="72"/>
    </location>
</feature>
<evidence type="ECO:0000256" key="1">
    <source>
        <dbReference type="SAM" id="MobiDB-lite"/>
    </source>
</evidence>
<dbReference type="EMBL" id="NXLW01000003">
    <property type="protein sequence ID" value="RDU73066.1"/>
    <property type="molecule type" value="Genomic_DNA"/>
</dbReference>
<feature type="region of interest" description="Disordered" evidence="1">
    <location>
        <begin position="30"/>
        <end position="72"/>
    </location>
</feature>
<accession>A0A3D8J7H3</accession>
<protein>
    <submittedName>
        <fullName evidence="2">Uncharacterized protein</fullName>
    </submittedName>
</protein>
<evidence type="ECO:0000313" key="2">
    <source>
        <dbReference type="EMBL" id="RDU73066.1"/>
    </source>
</evidence>
<gene>
    <name evidence="2" type="ORF">CQA66_02200</name>
</gene>
<dbReference type="AlphaFoldDB" id="A0A3D8J7H3"/>